<evidence type="ECO:0000313" key="4">
    <source>
        <dbReference type="EMBL" id="UUV20790.1"/>
    </source>
</evidence>
<accession>A0ABY5NQG8</accession>
<dbReference type="Gene3D" id="2.40.160.20">
    <property type="match status" value="1"/>
</dbReference>
<dbReference type="InterPro" id="IPR027385">
    <property type="entry name" value="Beta-barrel_OMP"/>
</dbReference>
<evidence type="ECO:0000256" key="1">
    <source>
        <dbReference type="ARBA" id="ARBA00022729"/>
    </source>
</evidence>
<dbReference type="Pfam" id="PF13505">
    <property type="entry name" value="OMP_b-brl"/>
    <property type="match status" value="1"/>
</dbReference>
<dbReference type="SUPFAM" id="SSF56925">
    <property type="entry name" value="OMPA-like"/>
    <property type="match status" value="1"/>
</dbReference>
<protein>
    <submittedName>
        <fullName evidence="4">PorT family protein</fullName>
    </submittedName>
</protein>
<dbReference type="Proteomes" id="UP001317001">
    <property type="component" value="Chromosome"/>
</dbReference>
<feature type="chain" id="PRO_5046329388" evidence="2">
    <location>
        <begin position="20"/>
        <end position="219"/>
    </location>
</feature>
<feature type="domain" description="Outer membrane protein beta-barrel" evidence="3">
    <location>
        <begin position="7"/>
        <end position="179"/>
    </location>
</feature>
<keyword evidence="1 2" id="KW-0732">Signal</keyword>
<name>A0ABY5NQG8_9FLAO</name>
<gene>
    <name evidence="4" type="ORF">NPX36_10740</name>
</gene>
<evidence type="ECO:0000256" key="2">
    <source>
        <dbReference type="SAM" id="SignalP"/>
    </source>
</evidence>
<sequence length="219" mass="24144">MKKILLSVAVLATSVAAQAQERTFGFNQGDVLLEGSLQANSEDNKLETVKTSEFNFTPKAGYFINDNFAVGLGLNFGSAKIENYSDVVADRNTQKANNVGFEVFGRYYFMDLNRFQPYGEVGIGYNSLGGEISRYDEATSTTITRDLDKTNRFGVNATLGINYFVTPKIAVNFALSNVIGFNSSKMDTPNAKATTDFYANINNFNNFFDTATFGLTFKL</sequence>
<organism evidence="4 5">
    <name type="scientific">Paenimyroides aestuarii</name>
    <dbReference type="NCBI Taxonomy" id="2968490"/>
    <lineage>
        <taxon>Bacteria</taxon>
        <taxon>Pseudomonadati</taxon>
        <taxon>Bacteroidota</taxon>
        <taxon>Flavobacteriia</taxon>
        <taxon>Flavobacteriales</taxon>
        <taxon>Flavobacteriaceae</taxon>
        <taxon>Paenimyroides</taxon>
    </lineage>
</organism>
<feature type="signal peptide" evidence="2">
    <location>
        <begin position="1"/>
        <end position="19"/>
    </location>
</feature>
<dbReference type="InterPro" id="IPR011250">
    <property type="entry name" value="OMP/PagP_B-barrel"/>
</dbReference>
<evidence type="ECO:0000313" key="5">
    <source>
        <dbReference type="Proteomes" id="UP001317001"/>
    </source>
</evidence>
<dbReference type="RefSeq" id="WP_257498699.1">
    <property type="nucleotide sequence ID" value="NZ_CP102382.1"/>
</dbReference>
<dbReference type="EMBL" id="CP102382">
    <property type="protein sequence ID" value="UUV20790.1"/>
    <property type="molecule type" value="Genomic_DNA"/>
</dbReference>
<keyword evidence="5" id="KW-1185">Reference proteome</keyword>
<reference evidence="4 5" key="1">
    <citation type="submission" date="2022-08" db="EMBL/GenBank/DDBJ databases">
        <title>Myroides zhujiangensis sp. nov., a novel bacterium isolated from sediment in the Pearl River Estuary.</title>
        <authorList>
            <person name="Cui L."/>
        </authorList>
    </citation>
    <scope>NUCLEOTIDE SEQUENCE [LARGE SCALE GENOMIC DNA]</scope>
    <source>
        <strain evidence="4 5">SCSIO 72103</strain>
    </source>
</reference>
<proteinExistence type="predicted"/>
<evidence type="ECO:0000259" key="3">
    <source>
        <dbReference type="Pfam" id="PF13505"/>
    </source>
</evidence>